<dbReference type="Proteomes" id="UP000799779">
    <property type="component" value="Unassembled WGS sequence"/>
</dbReference>
<proteinExistence type="predicted"/>
<organism evidence="1 2">
    <name type="scientific">Amniculicola lignicola CBS 123094</name>
    <dbReference type="NCBI Taxonomy" id="1392246"/>
    <lineage>
        <taxon>Eukaryota</taxon>
        <taxon>Fungi</taxon>
        <taxon>Dikarya</taxon>
        <taxon>Ascomycota</taxon>
        <taxon>Pezizomycotina</taxon>
        <taxon>Dothideomycetes</taxon>
        <taxon>Pleosporomycetidae</taxon>
        <taxon>Pleosporales</taxon>
        <taxon>Amniculicolaceae</taxon>
        <taxon>Amniculicola</taxon>
    </lineage>
</organism>
<gene>
    <name evidence="1" type="ORF">P154DRAFT_567864</name>
</gene>
<protein>
    <submittedName>
        <fullName evidence="1">Uncharacterized protein</fullName>
    </submittedName>
</protein>
<reference evidence="1" key="1">
    <citation type="journal article" date="2020" name="Stud. Mycol.">
        <title>101 Dothideomycetes genomes: a test case for predicting lifestyles and emergence of pathogens.</title>
        <authorList>
            <person name="Haridas S."/>
            <person name="Albert R."/>
            <person name="Binder M."/>
            <person name="Bloem J."/>
            <person name="Labutti K."/>
            <person name="Salamov A."/>
            <person name="Andreopoulos B."/>
            <person name="Baker S."/>
            <person name="Barry K."/>
            <person name="Bills G."/>
            <person name="Bluhm B."/>
            <person name="Cannon C."/>
            <person name="Castanera R."/>
            <person name="Culley D."/>
            <person name="Daum C."/>
            <person name="Ezra D."/>
            <person name="Gonzalez J."/>
            <person name="Henrissat B."/>
            <person name="Kuo A."/>
            <person name="Liang C."/>
            <person name="Lipzen A."/>
            <person name="Lutzoni F."/>
            <person name="Magnuson J."/>
            <person name="Mondo S."/>
            <person name="Nolan M."/>
            <person name="Ohm R."/>
            <person name="Pangilinan J."/>
            <person name="Park H.-J."/>
            <person name="Ramirez L."/>
            <person name="Alfaro M."/>
            <person name="Sun H."/>
            <person name="Tritt A."/>
            <person name="Yoshinaga Y."/>
            <person name="Zwiers L.-H."/>
            <person name="Turgeon B."/>
            <person name="Goodwin S."/>
            <person name="Spatafora J."/>
            <person name="Crous P."/>
            <person name="Grigoriev I."/>
        </authorList>
    </citation>
    <scope>NUCLEOTIDE SEQUENCE</scope>
    <source>
        <strain evidence="1">CBS 123094</strain>
    </source>
</reference>
<keyword evidence="2" id="KW-1185">Reference proteome</keyword>
<sequence>MAAIYVVIYLSCADDDKPHWCLYTIDDSGNELIFEALGSSGVTFRYNSRPVDMDKSLSEKQRVKIGRIEADVWPDIPSLFARVPMSSEVGWNCQNWVMQAISALKGENYLEEDERGVAYVQGKYQKKKEEF</sequence>
<name>A0A6A5VXS0_9PLEO</name>
<accession>A0A6A5VXS0</accession>
<dbReference type="AlphaFoldDB" id="A0A6A5VXS0"/>
<dbReference type="InterPro" id="IPR046670">
    <property type="entry name" value="DUF6540"/>
</dbReference>
<dbReference type="EMBL" id="ML977692">
    <property type="protein sequence ID" value="KAF1993677.1"/>
    <property type="molecule type" value="Genomic_DNA"/>
</dbReference>
<evidence type="ECO:0000313" key="2">
    <source>
        <dbReference type="Proteomes" id="UP000799779"/>
    </source>
</evidence>
<dbReference type="OrthoDB" id="37659at2759"/>
<dbReference type="Pfam" id="PF20174">
    <property type="entry name" value="DUF6540"/>
    <property type="match status" value="1"/>
</dbReference>
<evidence type="ECO:0000313" key="1">
    <source>
        <dbReference type="EMBL" id="KAF1993677.1"/>
    </source>
</evidence>